<accession>A0A0K0XVK0</accession>
<evidence type="ECO:0000256" key="1">
    <source>
        <dbReference type="HAMAP-Rule" id="MF_00479"/>
    </source>
</evidence>
<comment type="cofactor">
    <cofactor evidence="1">
        <name>FMN</name>
        <dbReference type="ChEBI" id="CHEBI:58210"/>
    </cofactor>
</comment>
<dbReference type="GO" id="GO:0022900">
    <property type="term" value="P:electron transport chain"/>
    <property type="evidence" value="ECO:0007669"/>
    <property type="project" value="UniProtKB-UniRule"/>
</dbReference>
<proteinExistence type="inferred from homology"/>
<evidence type="ECO:0000313" key="2">
    <source>
        <dbReference type="EMBL" id="AKS41662.1"/>
    </source>
</evidence>
<keyword evidence="1" id="KW-0472">Membrane</keyword>
<dbReference type="GO" id="GO:0009055">
    <property type="term" value="F:electron transfer activity"/>
    <property type="evidence" value="ECO:0007669"/>
    <property type="project" value="InterPro"/>
</dbReference>
<dbReference type="STRING" id="1579979.WM2015_1289"/>
<dbReference type="PIRSF" id="PIRSF006091">
    <property type="entry name" value="E_trnsport_RnfG"/>
    <property type="match status" value="1"/>
</dbReference>
<dbReference type="InterPro" id="IPR007329">
    <property type="entry name" value="FMN-bd"/>
</dbReference>
<dbReference type="EC" id="7.-.-.-" evidence="1"/>
<comment type="function">
    <text evidence="1">Part of a membrane-bound complex that couples electron transfer with translocation of ions across the membrane.</text>
</comment>
<dbReference type="OrthoDB" id="9784165at2"/>
<keyword evidence="1" id="KW-0997">Cell inner membrane</keyword>
<dbReference type="HAMAP" id="MF_00479">
    <property type="entry name" value="RsxG_RnfG"/>
    <property type="match status" value="1"/>
</dbReference>
<keyword evidence="1" id="KW-1133">Transmembrane helix</keyword>
<gene>
    <name evidence="1" type="primary">rnfG</name>
    <name evidence="2" type="ORF">WM2015_1289</name>
</gene>
<dbReference type="GO" id="GO:0010181">
    <property type="term" value="F:FMN binding"/>
    <property type="evidence" value="ECO:0007669"/>
    <property type="project" value="InterPro"/>
</dbReference>
<dbReference type="SMART" id="SM00900">
    <property type="entry name" value="FMN_bind"/>
    <property type="match status" value="1"/>
</dbReference>
<dbReference type="PANTHER" id="PTHR36118">
    <property type="entry name" value="ION-TRANSLOCATING OXIDOREDUCTASE COMPLEX SUBUNIT G"/>
    <property type="match status" value="1"/>
</dbReference>
<reference evidence="2 3" key="1">
    <citation type="submission" date="2015-07" db="EMBL/GenBank/DDBJ databases">
        <authorList>
            <person name="Noorani M."/>
        </authorList>
    </citation>
    <scope>NUCLEOTIDE SEQUENCE [LARGE SCALE GENOMIC DNA]</scope>
    <source>
        <strain evidence="2 3">KCTC 42284</strain>
    </source>
</reference>
<keyword evidence="1" id="KW-0812">Transmembrane</keyword>
<organism evidence="2 3">
    <name type="scientific">Wenzhouxiangella marina</name>
    <dbReference type="NCBI Taxonomy" id="1579979"/>
    <lineage>
        <taxon>Bacteria</taxon>
        <taxon>Pseudomonadati</taxon>
        <taxon>Pseudomonadota</taxon>
        <taxon>Gammaproteobacteria</taxon>
        <taxon>Chromatiales</taxon>
        <taxon>Wenzhouxiangellaceae</taxon>
        <taxon>Wenzhouxiangella</taxon>
    </lineage>
</organism>
<keyword evidence="1" id="KW-1003">Cell membrane</keyword>
<dbReference type="NCBIfam" id="TIGR01947">
    <property type="entry name" value="rnfG"/>
    <property type="match status" value="1"/>
</dbReference>
<sequence>MSEPAFPWRPALALALLAIAAAVLLAGLNRVTEAPIREAREQRALRVLNQVLAPSRYDNDLARDRVDIAVGALDPSARVHRAYLQGEPSAAVIDMSTPRGYSGDIRLLIAITPEAEVISVRVVEHRETPGLGDRVEARRSDWIDQFAGRSIDQPPREAWASDQRGGAFDTLTSATITSTAVIDAVATSLEAYRHARERIWAAEGEAPSANR</sequence>
<keyword evidence="1" id="KW-0813">Transport</keyword>
<dbReference type="RefSeq" id="WP_049725286.1">
    <property type="nucleotide sequence ID" value="NZ_CP012154.1"/>
</dbReference>
<dbReference type="InterPro" id="IPR010209">
    <property type="entry name" value="Ion_transpt_RnfG/RsxG"/>
</dbReference>
<dbReference type="Proteomes" id="UP000066624">
    <property type="component" value="Chromosome"/>
</dbReference>
<dbReference type="AlphaFoldDB" id="A0A0K0XVK0"/>
<keyword evidence="3" id="KW-1185">Reference proteome</keyword>
<dbReference type="GO" id="GO:0005886">
    <property type="term" value="C:plasma membrane"/>
    <property type="evidence" value="ECO:0007669"/>
    <property type="project" value="UniProtKB-SubCell"/>
</dbReference>
<evidence type="ECO:0000313" key="3">
    <source>
        <dbReference type="Proteomes" id="UP000066624"/>
    </source>
</evidence>
<dbReference type="KEGG" id="wma:WM2015_1289"/>
<dbReference type="Pfam" id="PF04205">
    <property type="entry name" value="FMN_bind"/>
    <property type="match status" value="1"/>
</dbReference>
<comment type="similarity">
    <text evidence="1">Belongs to the RnfG family.</text>
</comment>
<dbReference type="EMBL" id="CP012154">
    <property type="protein sequence ID" value="AKS41662.1"/>
    <property type="molecule type" value="Genomic_DNA"/>
</dbReference>
<keyword evidence="1" id="KW-0597">Phosphoprotein</keyword>
<feature type="modified residue" description="FMN phosphoryl threonine" evidence="1">
    <location>
        <position position="175"/>
    </location>
</feature>
<comment type="subunit">
    <text evidence="1">The complex is composed of six subunits: RnfA, RnfB, RnfC, RnfD, RnfE and RnfG.</text>
</comment>
<comment type="subcellular location">
    <subcellularLocation>
        <location evidence="1">Cell inner membrane</location>
        <topology evidence="1">Single-pass membrane protein</topology>
    </subcellularLocation>
</comment>
<protein>
    <recommendedName>
        <fullName evidence="1">Ion-translocating oxidoreductase complex subunit G</fullName>
        <ecNumber evidence="1">7.-.-.-</ecNumber>
    </recommendedName>
    <alternativeName>
        <fullName evidence="1">Rnf electron transport complex subunit G</fullName>
    </alternativeName>
</protein>
<keyword evidence="1" id="KW-0249">Electron transport</keyword>
<keyword evidence="1" id="KW-1278">Translocase</keyword>
<dbReference type="PANTHER" id="PTHR36118:SF1">
    <property type="entry name" value="ION-TRANSLOCATING OXIDOREDUCTASE COMPLEX SUBUNIT G"/>
    <property type="match status" value="1"/>
</dbReference>
<keyword evidence="1" id="KW-0288">FMN</keyword>
<name>A0A0K0XVK0_9GAMM</name>
<keyword evidence="1" id="KW-0285">Flavoprotein</keyword>